<evidence type="ECO:0000256" key="2">
    <source>
        <dbReference type="ARBA" id="ARBA00022801"/>
    </source>
</evidence>
<dbReference type="InterPro" id="IPR001360">
    <property type="entry name" value="Glyco_hydro_1"/>
</dbReference>
<comment type="caution">
    <text evidence="9">The sequence shown here is derived from an EMBL/GenBank/DDBJ whole genome shotgun (WGS) entry which is preliminary data.</text>
</comment>
<dbReference type="Gene3D" id="3.20.20.80">
    <property type="entry name" value="Glycosidases"/>
    <property type="match status" value="1"/>
</dbReference>
<evidence type="ECO:0000313" key="9">
    <source>
        <dbReference type="EMBL" id="KJD44537.1"/>
    </source>
</evidence>
<comment type="similarity">
    <text evidence="1 8">Belongs to the glycosyl hydrolase 1 family.</text>
</comment>
<keyword evidence="2" id="KW-0378">Hydrolase</keyword>
<protein>
    <recommendedName>
        <fullName evidence="6">Amygdalase</fullName>
    </recommendedName>
    <alternativeName>
        <fullName evidence="4">Cellobiase</fullName>
    </alternativeName>
    <alternativeName>
        <fullName evidence="5">Gentiobiase</fullName>
    </alternativeName>
</protein>
<name>A0A0D7X3B7_9BACL</name>
<dbReference type="EMBL" id="JTHP01000033">
    <property type="protein sequence ID" value="KJD44537.1"/>
    <property type="molecule type" value="Genomic_DNA"/>
</dbReference>
<dbReference type="FunFam" id="3.20.20.80:FF:000004">
    <property type="entry name" value="Beta-glucosidase 6-phospho-beta-glucosidase"/>
    <property type="match status" value="1"/>
</dbReference>
<gene>
    <name evidence="9" type="ORF">QD47_16240</name>
</gene>
<evidence type="ECO:0000256" key="1">
    <source>
        <dbReference type="ARBA" id="ARBA00010838"/>
    </source>
</evidence>
<evidence type="ECO:0000256" key="6">
    <source>
        <dbReference type="ARBA" id="ARBA00079432"/>
    </source>
</evidence>
<dbReference type="GO" id="GO:0008422">
    <property type="term" value="F:beta-glucosidase activity"/>
    <property type="evidence" value="ECO:0007669"/>
    <property type="project" value="TreeGrafter"/>
</dbReference>
<evidence type="ECO:0000256" key="7">
    <source>
        <dbReference type="PROSITE-ProRule" id="PRU10055"/>
    </source>
</evidence>
<evidence type="ECO:0000256" key="3">
    <source>
        <dbReference type="ARBA" id="ARBA00023295"/>
    </source>
</evidence>
<reference evidence="9 10" key="1">
    <citation type="submission" date="2014-11" db="EMBL/GenBank/DDBJ databases">
        <title>Draft Genome Sequences of Paenibacillus polymyxa NRRL B-30509 and Paenibacillus terrae NRRL B-30644, Strains from a Poultry Environment that Produce Tridecaptin A and Paenicidins.</title>
        <authorList>
            <person name="van Belkum M.J."/>
            <person name="Lohans C.T."/>
            <person name="Vederas J.C."/>
        </authorList>
    </citation>
    <scope>NUCLEOTIDE SEQUENCE [LARGE SCALE GENOMIC DNA]</scope>
    <source>
        <strain evidence="9 10">NRRL B-30644</strain>
    </source>
</reference>
<dbReference type="OrthoDB" id="9765195at2"/>
<dbReference type="NCBIfam" id="NF007158">
    <property type="entry name" value="PRK09593.1"/>
    <property type="match status" value="1"/>
</dbReference>
<evidence type="ECO:0000256" key="8">
    <source>
        <dbReference type="RuleBase" id="RU003690"/>
    </source>
</evidence>
<dbReference type="AlphaFoldDB" id="A0A0D7X3B7"/>
<evidence type="ECO:0000256" key="5">
    <source>
        <dbReference type="ARBA" id="ARBA00032194"/>
    </source>
</evidence>
<proteinExistence type="inferred from homology"/>
<dbReference type="PANTHER" id="PTHR10353">
    <property type="entry name" value="GLYCOSYL HYDROLASE"/>
    <property type="match status" value="1"/>
</dbReference>
<keyword evidence="3" id="KW-0326">Glycosidase</keyword>
<dbReference type="RefSeq" id="WP_044647130.1">
    <property type="nucleotide sequence ID" value="NZ_JTHP01000033.1"/>
</dbReference>
<dbReference type="InterPro" id="IPR017853">
    <property type="entry name" value="GH"/>
</dbReference>
<dbReference type="PRINTS" id="PR00131">
    <property type="entry name" value="GLHYDRLASE1"/>
</dbReference>
<sequence>MEQAKGFPKDFLWGGAAAAMQIEGAYNVDGRGLSISDVFTFDPALDKKHWLDQWHMMTHAQVKEALDPNSTKNYPKRRGNDFYHRYEEDINLLAEMGFKCFRTSISWTRIFPNGDETEPNEKGLQFYDKVFDALLAKGIEPVISLTHYDMPLYLVTEYGGWKNRKLIEFFVRFAETVFTRYKNKVKYWITFNEMNCVKHHPFVSAGIIEENHPNLEQDKYQSAHHQFIASALAVKACHEIIPNSRIGCMISYLLLYPNTCNPDDVLECQKEERVSFFFSDVQARGYYPSYTARMFKEKGVVLHKEPGDDEILRDNLVDFVSLSYYMSNNASATADQHAKASGNLIGGVKNPYLEQSEWGWQIDPKGLRYALNNLYDRYQKPLFISENGVGATDQMSPDGTINDDYRIDYLKKHIEQMREAIEDGVDLFGYTAWGPIDMISASTSQASKRYGFVYVDQDDLGNGTLNRYKKKSFDWYKKVIESGGEVL</sequence>
<dbReference type="Pfam" id="PF00232">
    <property type="entry name" value="Glyco_hydro_1"/>
    <property type="match status" value="1"/>
</dbReference>
<dbReference type="GO" id="GO:0016052">
    <property type="term" value="P:carbohydrate catabolic process"/>
    <property type="evidence" value="ECO:0007669"/>
    <property type="project" value="TreeGrafter"/>
</dbReference>
<dbReference type="PROSITE" id="PS00572">
    <property type="entry name" value="GLYCOSYL_HYDROL_F1_1"/>
    <property type="match status" value="1"/>
</dbReference>
<dbReference type="SUPFAM" id="SSF51445">
    <property type="entry name" value="(Trans)glycosidases"/>
    <property type="match status" value="1"/>
</dbReference>
<accession>A0A0D7X3B7</accession>
<evidence type="ECO:0000256" key="4">
    <source>
        <dbReference type="ARBA" id="ARBA00031448"/>
    </source>
</evidence>
<evidence type="ECO:0000313" key="10">
    <source>
        <dbReference type="Proteomes" id="UP000032534"/>
    </source>
</evidence>
<keyword evidence="10" id="KW-1185">Reference proteome</keyword>
<feature type="active site" description="Nucleophile" evidence="7">
    <location>
        <position position="386"/>
    </location>
</feature>
<dbReference type="GO" id="GO:0005829">
    <property type="term" value="C:cytosol"/>
    <property type="evidence" value="ECO:0007669"/>
    <property type="project" value="TreeGrafter"/>
</dbReference>
<dbReference type="PANTHER" id="PTHR10353:SF122">
    <property type="entry name" value="6-PHOSPHO-BETA-GLUCOSIDASE ASCB-RELATED"/>
    <property type="match status" value="1"/>
</dbReference>
<dbReference type="InterPro" id="IPR018120">
    <property type="entry name" value="Glyco_hydro_1_AS"/>
</dbReference>
<dbReference type="NCBIfam" id="NF007356">
    <property type="entry name" value="PRK09852.1"/>
    <property type="match status" value="1"/>
</dbReference>
<organism evidence="9 10">
    <name type="scientific">Paenibacillus terrae</name>
    <dbReference type="NCBI Taxonomy" id="159743"/>
    <lineage>
        <taxon>Bacteria</taxon>
        <taxon>Bacillati</taxon>
        <taxon>Bacillota</taxon>
        <taxon>Bacilli</taxon>
        <taxon>Bacillales</taxon>
        <taxon>Paenibacillaceae</taxon>
        <taxon>Paenibacillus</taxon>
    </lineage>
</organism>
<dbReference type="Proteomes" id="UP000032534">
    <property type="component" value="Unassembled WGS sequence"/>
</dbReference>
<dbReference type="PATRIC" id="fig|159743.3.peg.3609"/>